<gene>
    <name evidence="1" type="ORF">CEXT_31411</name>
</gene>
<keyword evidence="2" id="KW-1185">Reference proteome</keyword>
<accession>A0AAV4T174</accession>
<dbReference type="EMBL" id="BPLR01010300">
    <property type="protein sequence ID" value="GIY38412.1"/>
    <property type="molecule type" value="Genomic_DNA"/>
</dbReference>
<name>A0AAV4T174_CAEEX</name>
<comment type="caution">
    <text evidence="1">The sequence shown here is derived from an EMBL/GenBank/DDBJ whole genome shotgun (WGS) entry which is preliminary data.</text>
</comment>
<organism evidence="1 2">
    <name type="scientific">Caerostris extrusa</name>
    <name type="common">Bark spider</name>
    <name type="synonym">Caerostris bankana</name>
    <dbReference type="NCBI Taxonomy" id="172846"/>
    <lineage>
        <taxon>Eukaryota</taxon>
        <taxon>Metazoa</taxon>
        <taxon>Ecdysozoa</taxon>
        <taxon>Arthropoda</taxon>
        <taxon>Chelicerata</taxon>
        <taxon>Arachnida</taxon>
        <taxon>Araneae</taxon>
        <taxon>Araneomorphae</taxon>
        <taxon>Entelegynae</taxon>
        <taxon>Araneoidea</taxon>
        <taxon>Araneidae</taxon>
        <taxon>Caerostris</taxon>
    </lineage>
</organism>
<reference evidence="1 2" key="1">
    <citation type="submission" date="2021-06" db="EMBL/GenBank/DDBJ databases">
        <title>Caerostris extrusa draft genome.</title>
        <authorList>
            <person name="Kono N."/>
            <person name="Arakawa K."/>
        </authorList>
    </citation>
    <scope>NUCLEOTIDE SEQUENCE [LARGE SCALE GENOMIC DNA]</scope>
</reference>
<evidence type="ECO:0000313" key="1">
    <source>
        <dbReference type="EMBL" id="GIY38412.1"/>
    </source>
</evidence>
<protein>
    <submittedName>
        <fullName evidence="1">Uncharacterized protein</fullName>
    </submittedName>
</protein>
<sequence length="102" mass="11757">MFLKTYLGPRSKNKSKSRILLMKDNAVQKKTAKKFKNCRVWRQSLFRFFPRCTSISQCVLLYSRKVNDRGHAIRGPRLFSFTFSPIVLAISSSSSESPTGFM</sequence>
<dbReference type="Proteomes" id="UP001054945">
    <property type="component" value="Unassembled WGS sequence"/>
</dbReference>
<evidence type="ECO:0000313" key="2">
    <source>
        <dbReference type="Proteomes" id="UP001054945"/>
    </source>
</evidence>
<proteinExistence type="predicted"/>
<dbReference type="AlphaFoldDB" id="A0AAV4T174"/>